<proteinExistence type="predicted"/>
<reference evidence="1" key="1">
    <citation type="submission" date="2021-06" db="EMBL/GenBank/DDBJ databases">
        <authorList>
            <person name="Nardi T."/>
            <person name="Nardi T."/>
        </authorList>
    </citation>
    <scope>NUCLEOTIDE SEQUENCE</scope>
</reference>
<name>A0A8S4C0W5_9ACAR</name>
<evidence type="ECO:0000313" key="2">
    <source>
        <dbReference type="Proteomes" id="UP000837675"/>
    </source>
</evidence>
<protein>
    <submittedName>
        <fullName evidence="1">Uncharacterized protein</fullName>
    </submittedName>
</protein>
<comment type="caution">
    <text evidence="1">The sequence shown here is derived from an EMBL/GenBank/DDBJ whole genome shotgun (WGS) entry which is preliminary data.</text>
</comment>
<dbReference type="Proteomes" id="UP000837675">
    <property type="component" value="Unassembled WGS sequence"/>
</dbReference>
<keyword evidence="2" id="KW-1185">Reference proteome</keyword>
<dbReference type="EMBL" id="CAJVAF010000035">
    <property type="protein sequence ID" value="CAG7589344.1"/>
    <property type="molecule type" value="Genomic_DNA"/>
</dbReference>
<evidence type="ECO:0000313" key="1">
    <source>
        <dbReference type="EMBL" id="CAG7589344.1"/>
    </source>
</evidence>
<sequence>MAATNPPLKMKISYETDEIMNFFELKSVHDLEKVLNSKEAFTAEEILNVQNFLVQSIANENLHKITTEIIKYPDEYKYDNIHISTVILINLFTHCTRHYNFCPSLEELKNVLNCISSYQESGYNEFSLQQIGAINDLALVMNFINALDQKKILEGNSILSEVKEKIKLSSKINEVISTTFTNEELLNSSGSRNIIKQFSKQDLLKNLVDYYTSITKIIAIPNKEIPQDEWFTCQNSKATEDLEKRLFSNFYKIDLNKLFTKENQKILQKLYGKQWRDEVSSIIKEIENKIIADHIHEEEKRAQSDIKSFGEIHHSSQQLDHSNLNDANQASKYTLSKDPNMLMLASHECLIYKIIESLEKIIKNSIIENNILNCCEDINIVRRPLKLNLLKAKITQ</sequence>
<dbReference type="AlphaFoldDB" id="A0A8S4C0W5"/>
<accession>A0A8S4C0W5</accession>
<organism evidence="1 2">
    <name type="scientific">Hyalomma marginatum</name>
    <dbReference type="NCBI Taxonomy" id="34627"/>
    <lineage>
        <taxon>Eukaryota</taxon>
        <taxon>Metazoa</taxon>
        <taxon>Ecdysozoa</taxon>
        <taxon>Arthropoda</taxon>
        <taxon>Chelicerata</taxon>
        <taxon>Arachnida</taxon>
        <taxon>Acari</taxon>
        <taxon>Parasitiformes</taxon>
        <taxon>Ixodida</taxon>
        <taxon>Ixodoidea</taxon>
        <taxon>Ixodidae</taxon>
        <taxon>Hyalomminae</taxon>
        <taxon>Hyalomma</taxon>
    </lineage>
</organism>
<gene>
    <name evidence="1" type="ORF">MHYMCMPASI_00128</name>
</gene>